<evidence type="ECO:0000313" key="3">
    <source>
        <dbReference type="Proteomes" id="UP000031623"/>
    </source>
</evidence>
<dbReference type="PANTHER" id="PTHR22946">
    <property type="entry name" value="DIENELACTONE HYDROLASE DOMAIN-CONTAINING PROTEIN-RELATED"/>
    <property type="match status" value="1"/>
</dbReference>
<dbReference type="InterPro" id="IPR029058">
    <property type="entry name" value="AB_hydrolase_fold"/>
</dbReference>
<dbReference type="PANTHER" id="PTHR22946:SF0">
    <property type="entry name" value="DIENELACTONE HYDROLASE DOMAIN-CONTAINING PROTEIN"/>
    <property type="match status" value="1"/>
</dbReference>
<dbReference type="AlphaFoldDB" id="A0A090AKV2"/>
<keyword evidence="2" id="KW-0378">Hydrolase</keyword>
<name>A0A090AKV2_9GAMM</name>
<dbReference type="KEGG" id="tig:THII_1403"/>
<organism evidence="2 3">
    <name type="scientific">Thioploca ingrica</name>
    <dbReference type="NCBI Taxonomy" id="40754"/>
    <lineage>
        <taxon>Bacteria</taxon>
        <taxon>Pseudomonadati</taxon>
        <taxon>Pseudomonadota</taxon>
        <taxon>Gammaproteobacteria</taxon>
        <taxon>Thiotrichales</taxon>
        <taxon>Thiotrichaceae</taxon>
        <taxon>Thioploca</taxon>
    </lineage>
</organism>
<gene>
    <name evidence="2" type="ORF">THII_1403</name>
</gene>
<dbReference type="Proteomes" id="UP000031623">
    <property type="component" value="Chromosome"/>
</dbReference>
<proteinExistence type="predicted"/>
<dbReference type="InterPro" id="IPR002925">
    <property type="entry name" value="Dienelactn_hydro"/>
</dbReference>
<evidence type="ECO:0000313" key="2">
    <source>
        <dbReference type="EMBL" id="BAP55700.1"/>
    </source>
</evidence>
<dbReference type="Gene3D" id="3.40.50.1820">
    <property type="entry name" value="alpha/beta hydrolase"/>
    <property type="match status" value="1"/>
</dbReference>
<feature type="domain" description="Dienelactone hydrolase" evidence="1">
    <location>
        <begin position="38"/>
        <end position="261"/>
    </location>
</feature>
<keyword evidence="3" id="KW-1185">Reference proteome</keyword>
<protein>
    <submittedName>
        <fullName evidence="2">Dienelactone hydrolase family protein</fullName>
    </submittedName>
</protein>
<dbReference type="OrthoDB" id="9787933at2"/>
<dbReference type="EMBL" id="AP014633">
    <property type="protein sequence ID" value="BAP55700.1"/>
    <property type="molecule type" value="Genomic_DNA"/>
</dbReference>
<evidence type="ECO:0000259" key="1">
    <source>
        <dbReference type="Pfam" id="PF01738"/>
    </source>
</evidence>
<sequence length="271" mass="29778">MRLIVLSHFVWLLFFNATVFAEIKGEGIDYTANGTTLKGYLAYDDAIKGQRPGILVVHEWWGHNEYARKRARMLAELGYVALAVDMYGDGKTAAHPKQAGEFAQALLNNMETAQNRFIAALELIKKQQSVDATKIAAIGYCLGGGIVLTMARNGVDLAGVASFHGSLTTKEPAKPGKVKAKVLVFHGEADEFVTAEQVKAFQAEMKNAQVDLELVTYPGVKHSFTNPEADNLAKKFDLPLAYNEAADKDSWAKLQVFFKQIFANFSASKNK</sequence>
<dbReference type="STRING" id="40754.THII_1403"/>
<dbReference type="SUPFAM" id="SSF53474">
    <property type="entry name" value="alpha/beta-Hydrolases"/>
    <property type="match status" value="1"/>
</dbReference>
<dbReference type="Pfam" id="PF01738">
    <property type="entry name" value="DLH"/>
    <property type="match status" value="1"/>
</dbReference>
<dbReference type="HOGENOM" id="CLU_054590_3_1_6"/>
<dbReference type="InterPro" id="IPR050261">
    <property type="entry name" value="FrsA_esterase"/>
</dbReference>
<dbReference type="GO" id="GO:0016787">
    <property type="term" value="F:hydrolase activity"/>
    <property type="evidence" value="ECO:0007669"/>
    <property type="project" value="UniProtKB-KW"/>
</dbReference>
<reference evidence="2 3" key="1">
    <citation type="journal article" date="2014" name="ISME J.">
        <title>Ecophysiology of Thioploca ingrica as revealed by the complete genome sequence supplemented with proteomic evidence.</title>
        <authorList>
            <person name="Kojima H."/>
            <person name="Ogura Y."/>
            <person name="Yamamoto N."/>
            <person name="Togashi T."/>
            <person name="Mori H."/>
            <person name="Watanabe T."/>
            <person name="Nemoto F."/>
            <person name="Kurokawa K."/>
            <person name="Hayashi T."/>
            <person name="Fukui M."/>
        </authorList>
    </citation>
    <scope>NUCLEOTIDE SEQUENCE [LARGE SCALE GENOMIC DNA]</scope>
</reference>
<accession>A0A090AKV2</accession>